<keyword evidence="3" id="KW-1185">Reference proteome</keyword>
<feature type="compositionally biased region" description="Low complexity" evidence="1">
    <location>
        <begin position="400"/>
        <end position="420"/>
    </location>
</feature>
<proteinExistence type="predicted"/>
<evidence type="ECO:0000256" key="1">
    <source>
        <dbReference type="SAM" id="MobiDB-lite"/>
    </source>
</evidence>
<protein>
    <submittedName>
        <fullName evidence="2">Uncharacterized protein</fullName>
    </submittedName>
</protein>
<evidence type="ECO:0000313" key="3">
    <source>
        <dbReference type="Proteomes" id="UP000000305"/>
    </source>
</evidence>
<gene>
    <name evidence="2" type="ORF">DAPPUDRAFT_124262</name>
</gene>
<dbReference type="InParanoid" id="E9I6G6"/>
<feature type="region of interest" description="Disordered" evidence="1">
    <location>
        <begin position="391"/>
        <end position="420"/>
    </location>
</feature>
<dbReference type="KEGG" id="dpx:DAPPUDRAFT_124262"/>
<accession>E9I6G6</accession>
<dbReference type="Proteomes" id="UP000000305">
    <property type="component" value="Unassembled WGS sequence"/>
</dbReference>
<name>E9I6G6_DAPPU</name>
<organism evidence="2 3">
    <name type="scientific">Daphnia pulex</name>
    <name type="common">Water flea</name>
    <dbReference type="NCBI Taxonomy" id="6669"/>
    <lineage>
        <taxon>Eukaryota</taxon>
        <taxon>Metazoa</taxon>
        <taxon>Ecdysozoa</taxon>
        <taxon>Arthropoda</taxon>
        <taxon>Crustacea</taxon>
        <taxon>Branchiopoda</taxon>
        <taxon>Diplostraca</taxon>
        <taxon>Cladocera</taxon>
        <taxon>Anomopoda</taxon>
        <taxon>Daphniidae</taxon>
        <taxon>Daphnia</taxon>
    </lineage>
</organism>
<dbReference type="EMBL" id="GL736439">
    <property type="protein sequence ID" value="EFX60414.1"/>
    <property type="molecule type" value="Genomic_DNA"/>
</dbReference>
<evidence type="ECO:0000313" key="2">
    <source>
        <dbReference type="EMBL" id="EFX60414.1"/>
    </source>
</evidence>
<sequence>VGAVVTTSTGDLAATRFTLAFGGATTARVDDLSAFSADGSPTRVETSIDGHIAIVLAGQVLLTASPDAAPTKLLSLSRGAKVSDLEVQGLRDVAVGPGGHLLVSVDAFDAKRNAVVQALVSAMPGSAPVVVRRAGDVVDAKDKSNEGSTSHAFSIKRNDGSGPIVVEEVLLVGGNDLGEKFAGAEFVMNPRRLLVGRIDTPRALSELVRTGDEVSGIEGVTLQAFGDAAALPDGRVVFEANFVEEGVRGWLFQARLGGGAFAVAPELVGKPEAPFSDRGARTVGLSVEADGHLAFVNKEGAMMRGTLAHLVDTKATLLRAEAIGKDGHAVGGVSRVLSARVTAGGEWVLARVEVLAADGGRHEALVLASQADLTSGKIEALLIEGGTLALPSPPTPPVAPTSTPTPLAPAAVAPPRTIKN</sequence>
<reference evidence="2 3" key="1">
    <citation type="journal article" date="2011" name="Science">
        <title>The ecoresponsive genome of Daphnia pulex.</title>
        <authorList>
            <person name="Colbourne J.K."/>
            <person name="Pfrender M.E."/>
            <person name="Gilbert D."/>
            <person name="Thomas W.K."/>
            <person name="Tucker A."/>
            <person name="Oakley T.H."/>
            <person name="Tokishita S."/>
            <person name="Aerts A."/>
            <person name="Arnold G.J."/>
            <person name="Basu M.K."/>
            <person name="Bauer D.J."/>
            <person name="Caceres C.E."/>
            <person name="Carmel L."/>
            <person name="Casola C."/>
            <person name="Choi J.H."/>
            <person name="Detter J.C."/>
            <person name="Dong Q."/>
            <person name="Dusheyko S."/>
            <person name="Eads B.D."/>
            <person name="Frohlich T."/>
            <person name="Geiler-Samerotte K.A."/>
            <person name="Gerlach D."/>
            <person name="Hatcher P."/>
            <person name="Jogdeo S."/>
            <person name="Krijgsveld J."/>
            <person name="Kriventseva E.V."/>
            <person name="Kultz D."/>
            <person name="Laforsch C."/>
            <person name="Lindquist E."/>
            <person name="Lopez J."/>
            <person name="Manak J.R."/>
            <person name="Muller J."/>
            <person name="Pangilinan J."/>
            <person name="Patwardhan R.P."/>
            <person name="Pitluck S."/>
            <person name="Pritham E.J."/>
            <person name="Rechtsteiner A."/>
            <person name="Rho M."/>
            <person name="Rogozin I.B."/>
            <person name="Sakarya O."/>
            <person name="Salamov A."/>
            <person name="Schaack S."/>
            <person name="Shapiro H."/>
            <person name="Shiga Y."/>
            <person name="Skalitzky C."/>
            <person name="Smith Z."/>
            <person name="Souvorov A."/>
            <person name="Sung W."/>
            <person name="Tang Z."/>
            <person name="Tsuchiya D."/>
            <person name="Tu H."/>
            <person name="Vos H."/>
            <person name="Wang M."/>
            <person name="Wolf Y.I."/>
            <person name="Yamagata H."/>
            <person name="Yamada T."/>
            <person name="Ye Y."/>
            <person name="Shaw J.R."/>
            <person name="Andrews J."/>
            <person name="Crease T.J."/>
            <person name="Tang H."/>
            <person name="Lucas S.M."/>
            <person name="Robertson H.M."/>
            <person name="Bork P."/>
            <person name="Koonin E.V."/>
            <person name="Zdobnov E.M."/>
            <person name="Grigoriev I.V."/>
            <person name="Lynch M."/>
            <person name="Boore J.L."/>
        </authorList>
    </citation>
    <scope>NUCLEOTIDE SEQUENCE [LARGE SCALE GENOMIC DNA]</scope>
</reference>
<dbReference type="AlphaFoldDB" id="E9I6G6"/>
<feature type="non-terminal residue" evidence="2">
    <location>
        <position position="1"/>
    </location>
</feature>
<dbReference type="HOGENOM" id="CLU_654841_0_0_1"/>
<feature type="non-terminal residue" evidence="2">
    <location>
        <position position="420"/>
    </location>
</feature>